<name>A0A2H1V1V8_SPOFR</name>
<dbReference type="InterPro" id="IPR040312">
    <property type="entry name" value="FWCH1/FWCH2"/>
</dbReference>
<evidence type="ECO:0000256" key="1">
    <source>
        <dbReference type="ARBA" id="ARBA00022723"/>
    </source>
</evidence>
<feature type="domain" description="FLYWCH-type" evidence="4">
    <location>
        <begin position="373"/>
        <end position="423"/>
    </location>
</feature>
<dbReference type="GO" id="GO:0008270">
    <property type="term" value="F:zinc ion binding"/>
    <property type="evidence" value="ECO:0007669"/>
    <property type="project" value="UniProtKB-KW"/>
</dbReference>
<dbReference type="Pfam" id="PF04500">
    <property type="entry name" value="FLYWCH"/>
    <property type="match status" value="7"/>
</dbReference>
<evidence type="ECO:0000313" key="5">
    <source>
        <dbReference type="EMBL" id="SOQ34254.1"/>
    </source>
</evidence>
<keyword evidence="3" id="KW-0862">Zinc</keyword>
<feature type="domain" description="FLYWCH-type" evidence="4">
    <location>
        <begin position="134"/>
        <end position="187"/>
    </location>
</feature>
<dbReference type="Gene3D" id="2.20.25.240">
    <property type="match status" value="8"/>
</dbReference>
<accession>A0A2H1V1V8</accession>
<dbReference type="PANTHER" id="PTHR31665">
    <property type="entry name" value="FLYWCH FAMILY MEMBER 2-RELATED"/>
    <property type="match status" value="1"/>
</dbReference>
<evidence type="ECO:0000256" key="3">
    <source>
        <dbReference type="ARBA" id="ARBA00022833"/>
    </source>
</evidence>
<dbReference type="EMBL" id="ODYU01000089">
    <property type="protein sequence ID" value="SOQ34254.1"/>
    <property type="molecule type" value="Genomic_DNA"/>
</dbReference>
<gene>
    <name evidence="5" type="ORF">SFRICE_000684</name>
</gene>
<dbReference type="PANTHER" id="PTHR31665:SF0">
    <property type="entry name" value="FLYWCH FAMILY MEMBER 2"/>
    <property type="match status" value="1"/>
</dbReference>
<keyword evidence="1" id="KW-0479">Metal-binding</keyword>
<evidence type="ECO:0000259" key="4">
    <source>
        <dbReference type="Pfam" id="PF04500"/>
    </source>
</evidence>
<dbReference type="AlphaFoldDB" id="A0A2H1V1V8"/>
<reference evidence="5" key="1">
    <citation type="submission" date="2016-07" db="EMBL/GenBank/DDBJ databases">
        <authorList>
            <person name="Bretaudeau A."/>
        </authorList>
    </citation>
    <scope>NUCLEOTIDE SEQUENCE</scope>
    <source>
        <strain evidence="5">Rice</strain>
        <tissue evidence="5">Whole body</tissue>
    </source>
</reference>
<dbReference type="InterPro" id="IPR007588">
    <property type="entry name" value="Znf_FLYWCH"/>
</dbReference>
<feature type="domain" description="FLYWCH-type" evidence="4">
    <location>
        <begin position="315"/>
        <end position="364"/>
    </location>
</feature>
<protein>
    <submittedName>
        <fullName evidence="5">SFRICE_000684</fullName>
    </submittedName>
</protein>
<feature type="domain" description="FLYWCH-type" evidence="4">
    <location>
        <begin position="231"/>
        <end position="282"/>
    </location>
</feature>
<proteinExistence type="predicted"/>
<evidence type="ECO:0000256" key="2">
    <source>
        <dbReference type="ARBA" id="ARBA00022771"/>
    </source>
</evidence>
<feature type="domain" description="FLYWCH-type" evidence="4">
    <location>
        <begin position="492"/>
        <end position="551"/>
    </location>
</feature>
<feature type="domain" description="FLYWCH-type" evidence="4">
    <location>
        <begin position="79"/>
        <end position="128"/>
    </location>
</feature>
<feature type="domain" description="FLYWCH-type" evidence="4">
    <location>
        <begin position="433"/>
        <end position="482"/>
    </location>
</feature>
<organism evidence="5">
    <name type="scientific">Spodoptera frugiperda</name>
    <name type="common">Fall armyworm</name>
    <dbReference type="NCBI Taxonomy" id="7108"/>
    <lineage>
        <taxon>Eukaryota</taxon>
        <taxon>Metazoa</taxon>
        <taxon>Ecdysozoa</taxon>
        <taxon>Arthropoda</taxon>
        <taxon>Hexapoda</taxon>
        <taxon>Insecta</taxon>
        <taxon>Pterygota</taxon>
        <taxon>Neoptera</taxon>
        <taxon>Endopterygota</taxon>
        <taxon>Lepidoptera</taxon>
        <taxon>Glossata</taxon>
        <taxon>Ditrysia</taxon>
        <taxon>Noctuoidea</taxon>
        <taxon>Noctuidae</taxon>
        <taxon>Amphipyrinae</taxon>
        <taxon>Spodoptera</taxon>
    </lineage>
</organism>
<sequence length="551" mass="63860">MGGYRYNLTYHKYKRAVWKPVFSNTKRGNPVINLGRYRYIKSNNCKGRWYCNRYSYGCRSVVLTYNDVIIGQKEPVPVFSKTKNGIPVLIIGRYRYNMDTSCNGLKVRWYCNRSSCGCRSNVMTYDNVIILPVFSTTKGGNPVIMVGSYRYNRTNGCNGAKVRWYCNRYPYGCRSSIVTYDNVLTCTWHPDPEQHFVDHTKSCSIQESYPQHVVRQLISQSQSCMRPVFGTTKNGNPVITYGRFRYNRSSGYKGAKLRWTCTRYPTGCRSTIVTVDKAVFTTTKYGNRVIILGPYRYNQASAIVRDCDRVEPIFSVTTRGNPIILYGGYRYNRVSGYKGARLRWHCNQTIKGCKSVIVTVDNIVVQHRKGPIFSESKRGTPIILYDGYRYNRINRYKGPKFRWRCDHTSKGCKSVIITVDNIVVEHRKGPIFSVTTRGTPIILYDGYRYNRINRYKGPKLRWQCNHTSKGCKSVIITVDNIVVQHRTLRPQFSKTKRGNWVMTMGAYRYNQVTNCLGPRMRWTCIRKPRGCKSKIVTIRDVIVCHDAEHNH</sequence>
<keyword evidence="2" id="KW-0863">Zinc-finger</keyword>